<dbReference type="EMBL" id="JANJQO010000026">
    <property type="protein sequence ID" value="KAJ2983524.1"/>
    <property type="molecule type" value="Genomic_DNA"/>
</dbReference>
<protein>
    <submittedName>
        <fullName evidence="1">Uncharacterized protein</fullName>
    </submittedName>
</protein>
<sequence>MSQTLAELIEALRQSYEAGDLDRLASHWAENVQYSDYVTCRRNLNKAAATELFRAMLPLTGDIELKTKSIYGTTKRAFWELELSFTCMADFPGAPYKKGERAVAFGVCILEWDTEGKIILEDDYCNWAKPVV</sequence>
<comment type="caution">
    <text evidence="1">The sequence shown here is derived from an EMBL/GenBank/DDBJ whole genome shotgun (WGS) entry which is preliminary data.</text>
</comment>
<evidence type="ECO:0000313" key="2">
    <source>
        <dbReference type="Proteomes" id="UP001143910"/>
    </source>
</evidence>
<accession>A0ACC1NXB6</accession>
<organism evidence="1 2">
    <name type="scientific">Zarea fungicola</name>
    <dbReference type="NCBI Taxonomy" id="93591"/>
    <lineage>
        <taxon>Eukaryota</taxon>
        <taxon>Fungi</taxon>
        <taxon>Dikarya</taxon>
        <taxon>Ascomycota</taxon>
        <taxon>Pezizomycotina</taxon>
        <taxon>Sordariomycetes</taxon>
        <taxon>Hypocreomycetidae</taxon>
        <taxon>Hypocreales</taxon>
        <taxon>Cordycipitaceae</taxon>
        <taxon>Zarea</taxon>
    </lineage>
</organism>
<keyword evidence="2" id="KW-1185">Reference proteome</keyword>
<gene>
    <name evidence="1" type="ORF">NQ176_g631</name>
</gene>
<evidence type="ECO:0000313" key="1">
    <source>
        <dbReference type="EMBL" id="KAJ2983524.1"/>
    </source>
</evidence>
<reference evidence="1" key="1">
    <citation type="submission" date="2022-08" db="EMBL/GenBank/DDBJ databases">
        <title>Genome Sequence of Lecanicillium fungicola.</title>
        <authorList>
            <person name="Buettner E."/>
        </authorList>
    </citation>
    <scope>NUCLEOTIDE SEQUENCE</scope>
    <source>
        <strain evidence="1">Babe33</strain>
    </source>
</reference>
<dbReference type="Proteomes" id="UP001143910">
    <property type="component" value="Unassembled WGS sequence"/>
</dbReference>
<name>A0ACC1NXB6_9HYPO</name>
<proteinExistence type="predicted"/>